<evidence type="ECO:0000313" key="9">
    <source>
        <dbReference type="EMBL" id="KAH9412875.1"/>
    </source>
</evidence>
<comment type="catalytic activity">
    <reaction evidence="7">
        <text>N-terminal N(alpha)-acetyl-L-cysteinyl-L-aspartyl-[protein] + H2O = N-terminal L-aspartyl-[protein] + N-acetyl-L-cysteine</text>
        <dbReference type="Rhea" id="RHEA:74579"/>
        <dbReference type="Rhea" id="RHEA-COMP:12669"/>
        <dbReference type="Rhea" id="RHEA-COMP:18395"/>
        <dbReference type="ChEBI" id="CHEBI:15377"/>
        <dbReference type="ChEBI" id="CHEBI:64720"/>
        <dbReference type="ChEBI" id="CHEBI:78236"/>
        <dbReference type="ChEBI" id="CHEBI:193599"/>
    </reaction>
    <physiologicalReaction direction="left-to-right" evidence="7">
        <dbReference type="Rhea" id="RHEA:74580"/>
    </physiologicalReaction>
</comment>
<keyword evidence="10" id="KW-1185">Reference proteome</keyword>
<dbReference type="EMBL" id="NJHN03000128">
    <property type="protein sequence ID" value="KAH9412875.1"/>
    <property type="molecule type" value="Genomic_DNA"/>
</dbReference>
<evidence type="ECO:0000256" key="2">
    <source>
        <dbReference type="ARBA" id="ARBA00022670"/>
    </source>
</evidence>
<evidence type="ECO:0000256" key="8">
    <source>
        <dbReference type="SAM" id="MobiDB-lite"/>
    </source>
</evidence>
<dbReference type="Pfam" id="PF21646">
    <property type="entry name" value="ACTMAP-like_C"/>
    <property type="match status" value="1"/>
</dbReference>
<dbReference type="Proteomes" id="UP000887458">
    <property type="component" value="Unassembled WGS sequence"/>
</dbReference>
<evidence type="ECO:0000256" key="5">
    <source>
        <dbReference type="ARBA" id="ARBA00034848"/>
    </source>
</evidence>
<evidence type="ECO:0000256" key="1">
    <source>
        <dbReference type="ARBA" id="ARBA00022438"/>
    </source>
</evidence>
<evidence type="ECO:0000313" key="10">
    <source>
        <dbReference type="Proteomes" id="UP000887458"/>
    </source>
</evidence>
<organism evidence="9 10">
    <name type="scientific">Dermatophagoides pteronyssinus</name>
    <name type="common">European house dust mite</name>
    <dbReference type="NCBI Taxonomy" id="6956"/>
    <lineage>
        <taxon>Eukaryota</taxon>
        <taxon>Metazoa</taxon>
        <taxon>Ecdysozoa</taxon>
        <taxon>Arthropoda</taxon>
        <taxon>Chelicerata</taxon>
        <taxon>Arachnida</taxon>
        <taxon>Acari</taxon>
        <taxon>Acariformes</taxon>
        <taxon>Sarcoptiformes</taxon>
        <taxon>Astigmata</taxon>
        <taxon>Psoroptidia</taxon>
        <taxon>Analgoidea</taxon>
        <taxon>Pyroglyphidae</taxon>
        <taxon>Dermatophagoidinae</taxon>
        <taxon>Dermatophagoides</taxon>
    </lineage>
</organism>
<dbReference type="InterPro" id="IPR040043">
    <property type="entry name" value="ACTMAP"/>
</dbReference>
<dbReference type="SUPFAM" id="SSF101447">
    <property type="entry name" value="Formin homology 2 domain (FH2 domain)"/>
    <property type="match status" value="1"/>
</dbReference>
<reference evidence="9 10" key="2">
    <citation type="journal article" date="2022" name="Mol. Biol. Evol.">
        <title>Comparative Genomics Reveals Insights into the Divergent Evolution of Astigmatic Mites and Household Pest Adaptations.</title>
        <authorList>
            <person name="Xiong Q."/>
            <person name="Wan A.T."/>
            <person name="Liu X."/>
            <person name="Fung C.S."/>
            <person name="Xiao X."/>
            <person name="Malainual N."/>
            <person name="Hou J."/>
            <person name="Wang L."/>
            <person name="Wang M."/>
            <person name="Yang K.Y."/>
            <person name="Cui Y."/>
            <person name="Leung E.L."/>
            <person name="Nong W."/>
            <person name="Shin S.K."/>
            <person name="Au S.W."/>
            <person name="Jeong K.Y."/>
            <person name="Chew F.T."/>
            <person name="Hui J.H."/>
            <person name="Leung T.F."/>
            <person name="Tungtrongchitr A."/>
            <person name="Zhong N."/>
            <person name="Liu Z."/>
            <person name="Tsui S.K."/>
        </authorList>
    </citation>
    <scope>NUCLEOTIDE SEQUENCE [LARGE SCALE GENOMIC DNA]</scope>
    <source>
        <strain evidence="9">Derp</strain>
    </source>
</reference>
<name>A0ABQ8IS38_DERPT</name>
<proteinExistence type="inferred from homology"/>
<dbReference type="PANTHER" id="PTHR28631">
    <property type="entry name" value="UPF0692 PROTEIN C19ORF54"/>
    <property type="match status" value="1"/>
</dbReference>
<gene>
    <name evidence="9" type="ORF">DERP_009857</name>
</gene>
<evidence type="ECO:0000256" key="6">
    <source>
        <dbReference type="ARBA" id="ARBA00034908"/>
    </source>
</evidence>
<comment type="caution">
    <text evidence="9">The sequence shown here is derived from an EMBL/GenBank/DDBJ whole genome shotgun (WGS) entry which is preliminary data.</text>
</comment>
<evidence type="ECO:0000256" key="3">
    <source>
        <dbReference type="ARBA" id="ARBA00022801"/>
    </source>
</evidence>
<feature type="compositionally biased region" description="Polar residues" evidence="8">
    <location>
        <begin position="19"/>
        <end position="35"/>
    </location>
</feature>
<comment type="similarity">
    <text evidence="4">Belongs to the ACTMAP family.</text>
</comment>
<accession>A0ABQ8IS38</accession>
<reference evidence="9 10" key="1">
    <citation type="journal article" date="2018" name="J. Allergy Clin. Immunol.">
        <title>High-quality assembly of Dermatophagoides pteronyssinus genome and transcriptome reveals a wide range of novel allergens.</title>
        <authorList>
            <person name="Liu X.Y."/>
            <person name="Yang K.Y."/>
            <person name="Wang M.Q."/>
            <person name="Kwok J.S."/>
            <person name="Zeng X."/>
            <person name="Yang Z."/>
            <person name="Xiao X.J."/>
            <person name="Lau C.P."/>
            <person name="Li Y."/>
            <person name="Huang Z.M."/>
            <person name="Ba J.G."/>
            <person name="Yim A.K."/>
            <person name="Ouyang C.Y."/>
            <person name="Ngai S.M."/>
            <person name="Chan T.F."/>
            <person name="Leung E.L."/>
            <person name="Liu L."/>
            <person name="Liu Z.G."/>
            <person name="Tsui S.K."/>
        </authorList>
    </citation>
    <scope>NUCLEOTIDE SEQUENCE [LARGE SCALE GENOMIC DNA]</scope>
    <source>
        <strain evidence="9">Derp</strain>
    </source>
</reference>
<keyword evidence="2" id="KW-0645">Protease</keyword>
<keyword evidence="1" id="KW-0031">Aminopeptidase</keyword>
<protein>
    <recommendedName>
        <fullName evidence="5">Actin maturation protease</fullName>
    </recommendedName>
    <alternativeName>
        <fullName evidence="6">Actin aminopeptidase ACTMAP</fullName>
    </alternativeName>
</protein>
<evidence type="ECO:0000256" key="7">
    <source>
        <dbReference type="ARBA" id="ARBA00049041"/>
    </source>
</evidence>
<evidence type="ECO:0000256" key="4">
    <source>
        <dbReference type="ARBA" id="ARBA00034725"/>
    </source>
</evidence>
<feature type="region of interest" description="Disordered" evidence="8">
    <location>
        <begin position="16"/>
        <end position="37"/>
    </location>
</feature>
<sequence>MIRRLSHIATRNLDHYRQRQSTQSNRMSSDNSSTIDLDDQSIIDNQSKPIPPPPPPPPPPPYLSLTEKSLSLLDSFTIKRLKSINLDEDQIVLFACQRFISLFRSFINEYKSLTLFSLYHHCDSIIQNGPTCGLVALKMSLTLIDNEMDIDIGKLYQKARSYGYTQFGEMFSVENMVKFISNEFLLTVEHCYDLERSMFDVVRHLCYRQPILVPYDADFNYEPGLKQGNRAHWAFICGFCLLDPIDMCNYQKMGKKISFSDYIITMKNDYNQNEISICPLSLKHTNWWSIFDYIKRTISIERLFVYARHGTSKHLQLWNYRKLCESNRNLQKVSQKILNDFYRKNMIYPNDGRLDQTLSNQFIMIHALVAAATVVFCNKDFRPFRIVSI</sequence>
<keyword evidence="3" id="KW-0378">Hydrolase</keyword>
<dbReference type="PANTHER" id="PTHR28631:SF1">
    <property type="entry name" value="ACTIN MATURATION PROTEASE"/>
    <property type="match status" value="1"/>
</dbReference>